<name>A0AAV7P7U4_PLEWA</name>
<accession>A0AAV7P7U4</accession>
<keyword evidence="3" id="KW-1185">Reference proteome</keyword>
<sequence>MIQASLSVQLGWRPTGRCGLGPEQPRRKLIVVRLTCHSESERGGLVSGDPADPVGPGKGMESSLWRRAARRLVG</sequence>
<organism evidence="2 3">
    <name type="scientific">Pleurodeles waltl</name>
    <name type="common">Iberian ribbed newt</name>
    <dbReference type="NCBI Taxonomy" id="8319"/>
    <lineage>
        <taxon>Eukaryota</taxon>
        <taxon>Metazoa</taxon>
        <taxon>Chordata</taxon>
        <taxon>Craniata</taxon>
        <taxon>Vertebrata</taxon>
        <taxon>Euteleostomi</taxon>
        <taxon>Amphibia</taxon>
        <taxon>Batrachia</taxon>
        <taxon>Caudata</taxon>
        <taxon>Salamandroidea</taxon>
        <taxon>Salamandridae</taxon>
        <taxon>Pleurodelinae</taxon>
        <taxon>Pleurodeles</taxon>
    </lineage>
</organism>
<proteinExistence type="predicted"/>
<dbReference type="EMBL" id="JANPWB010000011">
    <property type="protein sequence ID" value="KAJ1123809.1"/>
    <property type="molecule type" value="Genomic_DNA"/>
</dbReference>
<dbReference type="AlphaFoldDB" id="A0AAV7P7U4"/>
<gene>
    <name evidence="2" type="ORF">NDU88_002276</name>
</gene>
<comment type="caution">
    <text evidence="2">The sequence shown here is derived from an EMBL/GenBank/DDBJ whole genome shotgun (WGS) entry which is preliminary data.</text>
</comment>
<protein>
    <submittedName>
        <fullName evidence="2">Uncharacterized protein</fullName>
    </submittedName>
</protein>
<reference evidence="2" key="1">
    <citation type="journal article" date="2022" name="bioRxiv">
        <title>Sequencing and chromosome-scale assembly of the giantPleurodeles waltlgenome.</title>
        <authorList>
            <person name="Brown T."/>
            <person name="Elewa A."/>
            <person name="Iarovenko S."/>
            <person name="Subramanian E."/>
            <person name="Araus A.J."/>
            <person name="Petzold A."/>
            <person name="Susuki M."/>
            <person name="Suzuki K.-i.T."/>
            <person name="Hayashi T."/>
            <person name="Toyoda A."/>
            <person name="Oliveira C."/>
            <person name="Osipova E."/>
            <person name="Leigh N.D."/>
            <person name="Simon A."/>
            <person name="Yun M.H."/>
        </authorList>
    </citation>
    <scope>NUCLEOTIDE SEQUENCE</scope>
    <source>
        <strain evidence="2">20211129_DDA</strain>
        <tissue evidence="2">Liver</tissue>
    </source>
</reference>
<feature type="region of interest" description="Disordered" evidence="1">
    <location>
        <begin position="40"/>
        <end position="65"/>
    </location>
</feature>
<dbReference type="Proteomes" id="UP001066276">
    <property type="component" value="Chromosome 7"/>
</dbReference>
<evidence type="ECO:0000313" key="3">
    <source>
        <dbReference type="Proteomes" id="UP001066276"/>
    </source>
</evidence>
<evidence type="ECO:0000256" key="1">
    <source>
        <dbReference type="SAM" id="MobiDB-lite"/>
    </source>
</evidence>
<evidence type="ECO:0000313" key="2">
    <source>
        <dbReference type="EMBL" id="KAJ1123809.1"/>
    </source>
</evidence>